<evidence type="ECO:0000313" key="2">
    <source>
        <dbReference type="EMBL" id="WTP86740.1"/>
    </source>
</evidence>
<feature type="transmembrane region" description="Helical" evidence="1">
    <location>
        <begin position="12"/>
        <end position="31"/>
    </location>
</feature>
<keyword evidence="1" id="KW-0472">Membrane</keyword>
<sequence>MSARTPAPSGCLLALIRTGGILALGGSIAALTTGRMSLMGIAAVGFVLQFAGWAAHGRRTGGRR</sequence>
<reference evidence="2" key="1">
    <citation type="submission" date="2022-10" db="EMBL/GenBank/DDBJ databases">
        <title>The complete genomes of actinobacterial strains from the NBC collection.</title>
        <authorList>
            <person name="Joergensen T.S."/>
            <person name="Alvarez Arevalo M."/>
            <person name="Sterndorff E.B."/>
            <person name="Faurdal D."/>
            <person name="Vuksanovic O."/>
            <person name="Mourched A.-S."/>
            <person name="Charusanti P."/>
            <person name="Shaw S."/>
            <person name="Blin K."/>
            <person name="Weber T."/>
        </authorList>
    </citation>
    <scope>NUCLEOTIDE SEQUENCE</scope>
    <source>
        <strain evidence="2">NBC 00180</strain>
    </source>
</reference>
<keyword evidence="1" id="KW-0812">Transmembrane</keyword>
<dbReference type="EMBL" id="CP108140">
    <property type="protein sequence ID" value="WTP86740.1"/>
    <property type="molecule type" value="Genomic_DNA"/>
</dbReference>
<proteinExistence type="predicted"/>
<protein>
    <recommendedName>
        <fullName evidence="3">DUF2892 domain-containing protein</fullName>
    </recommendedName>
</protein>
<name>A0AAU1HXL9_9ACTN</name>
<accession>A0AAU1HXL9</accession>
<organism evidence="2">
    <name type="scientific">Streptomyces sp. NBC_00180</name>
    <dbReference type="NCBI Taxonomy" id="2903632"/>
    <lineage>
        <taxon>Bacteria</taxon>
        <taxon>Bacillati</taxon>
        <taxon>Actinomycetota</taxon>
        <taxon>Actinomycetes</taxon>
        <taxon>Kitasatosporales</taxon>
        <taxon>Streptomycetaceae</taxon>
        <taxon>Streptomyces</taxon>
    </lineage>
</organism>
<feature type="transmembrane region" description="Helical" evidence="1">
    <location>
        <begin position="37"/>
        <end position="55"/>
    </location>
</feature>
<evidence type="ECO:0008006" key="3">
    <source>
        <dbReference type="Google" id="ProtNLM"/>
    </source>
</evidence>
<dbReference type="AlphaFoldDB" id="A0AAU1HXL9"/>
<keyword evidence="1" id="KW-1133">Transmembrane helix</keyword>
<gene>
    <name evidence="2" type="ORF">OG477_15770</name>
</gene>
<evidence type="ECO:0000256" key="1">
    <source>
        <dbReference type="SAM" id="Phobius"/>
    </source>
</evidence>